<dbReference type="Proteomes" id="UP000069906">
    <property type="component" value="Chromosome"/>
</dbReference>
<proteinExistence type="predicted"/>
<dbReference type="InterPro" id="IPR058365">
    <property type="entry name" value="DUF8052"/>
</dbReference>
<dbReference type="AlphaFoldDB" id="A0A0F7P7F6"/>
<dbReference type="EMBL" id="CP008874">
    <property type="protein sequence ID" value="AKH96627.1"/>
    <property type="molecule type" value="Genomic_DNA"/>
</dbReference>
<accession>A0A0F7P7F6</accession>
<name>A0A0F7P7F6_9EURY</name>
<dbReference type="OrthoDB" id="210068at2157"/>
<sequence length="193" mass="22335">MSEQLPPDVPDWEDEYIDRVSDRLMHNYDLEREVTVHGEPFGLAGEMRLESEKHFFHPSLNYANHEAREYLYARRQEHVTVSDLEHLVEVGHDIAEERVERRDDHFSTDVTFVLVVPSIEPAVADFVQNFSDRTLLWFGFHGHYEINLAVVSPDEQHSVASPNADVVTAFETWEEIEPESPGLLGLIARRLEI</sequence>
<evidence type="ECO:0000313" key="2">
    <source>
        <dbReference type="EMBL" id="AKH96627.1"/>
    </source>
</evidence>
<evidence type="ECO:0000313" key="3">
    <source>
        <dbReference type="Proteomes" id="UP000069906"/>
    </source>
</evidence>
<dbReference type="GeneID" id="25158315"/>
<dbReference type="HOGENOM" id="CLU_1253564_0_0_2"/>
<gene>
    <name evidence="2" type="ORF">HLASF_0113</name>
</gene>
<protein>
    <recommendedName>
        <fullName evidence="1">DUF8052 domain-containing protein</fullName>
    </recommendedName>
</protein>
<evidence type="ECO:0000259" key="1">
    <source>
        <dbReference type="Pfam" id="PF26226"/>
    </source>
</evidence>
<reference evidence="2 3" key="1">
    <citation type="journal article" date="2015" name="ISME J.">
        <title>Elemental sulfur and acetate can support life of a novel strictly anaerobic haloarchaeon.</title>
        <authorList>
            <person name="Sorokin D.Y."/>
            <person name="Kublanov I.V."/>
            <person name="Gavrilov S.N."/>
            <person name="Rojo D."/>
            <person name="Roman P."/>
            <person name="Golyshin P.N."/>
            <person name="Slepak V.Z."/>
            <person name="Smedile F."/>
            <person name="Ferrer M."/>
            <person name="Messina E."/>
            <person name="La Cono V."/>
            <person name="Yakimov M.M."/>
        </authorList>
    </citation>
    <scope>NUCLEOTIDE SEQUENCE [LARGE SCALE GENOMIC DNA]</scope>
    <source>
        <strain evidence="2 3">HSR2</strain>
    </source>
</reference>
<dbReference type="Pfam" id="PF26226">
    <property type="entry name" value="DUF8052"/>
    <property type="match status" value="1"/>
</dbReference>
<dbReference type="RefSeq" id="WP_050047474.1">
    <property type="nucleotide sequence ID" value="NZ_CP008874.1"/>
</dbReference>
<feature type="domain" description="DUF8052" evidence="1">
    <location>
        <begin position="14"/>
        <end position="171"/>
    </location>
</feature>
<keyword evidence="3" id="KW-1185">Reference proteome</keyword>
<organism evidence="2 3">
    <name type="scientific">Halanaeroarchaeum sulfurireducens</name>
    <dbReference type="NCBI Taxonomy" id="1604004"/>
    <lineage>
        <taxon>Archaea</taxon>
        <taxon>Methanobacteriati</taxon>
        <taxon>Methanobacteriota</taxon>
        <taxon>Stenosarchaea group</taxon>
        <taxon>Halobacteria</taxon>
        <taxon>Halobacteriales</taxon>
        <taxon>Halobacteriaceae</taxon>
        <taxon>Halanaeroarchaeum</taxon>
    </lineage>
</organism>
<dbReference type="KEGG" id="hsu:HLASF_0113"/>